<evidence type="ECO:0000313" key="9">
    <source>
        <dbReference type="EMBL" id="KAL5111014.1"/>
    </source>
</evidence>
<feature type="region of interest" description="Disordered" evidence="7">
    <location>
        <begin position="775"/>
        <end position="806"/>
    </location>
</feature>
<dbReference type="Gene3D" id="1.10.510.10">
    <property type="entry name" value="Transferase(Phosphotransferase) domain 1"/>
    <property type="match status" value="1"/>
</dbReference>
<feature type="compositionally biased region" description="Polar residues" evidence="7">
    <location>
        <begin position="678"/>
        <end position="687"/>
    </location>
</feature>
<comment type="caution">
    <text evidence="9">The sequence shown here is derived from an EMBL/GenBank/DDBJ whole genome shotgun (WGS) entry which is preliminary data.</text>
</comment>
<dbReference type="PANTHER" id="PTHR24056:SF546">
    <property type="entry name" value="CYCLIN-DEPENDENT KINASE 12"/>
    <property type="match status" value="1"/>
</dbReference>
<feature type="compositionally biased region" description="Polar residues" evidence="7">
    <location>
        <begin position="265"/>
        <end position="301"/>
    </location>
</feature>
<dbReference type="Gene3D" id="3.30.200.20">
    <property type="entry name" value="Phosphorylase Kinase, domain 1"/>
    <property type="match status" value="1"/>
</dbReference>
<evidence type="ECO:0000313" key="10">
    <source>
        <dbReference type="Proteomes" id="UP001651158"/>
    </source>
</evidence>
<reference evidence="9 10" key="1">
    <citation type="journal article" date="2022" name="Front. Cell. Infect. Microbiol.">
        <title>The Genomes of Two Strains of Taenia crassiceps the Animal Model for the Study of Human Cysticercosis.</title>
        <authorList>
            <person name="Bobes R.J."/>
            <person name="Estrada K."/>
            <person name="Rios-Valencia D.G."/>
            <person name="Calderon-Gallegos A."/>
            <person name="de la Torre P."/>
            <person name="Carrero J.C."/>
            <person name="Sanchez-Flores A."/>
            <person name="Laclette J.P."/>
        </authorList>
    </citation>
    <scope>NUCLEOTIDE SEQUENCE [LARGE SCALE GENOMIC DNA]</scope>
    <source>
        <strain evidence="9">WFUcys</strain>
    </source>
</reference>
<feature type="compositionally biased region" description="Basic and acidic residues" evidence="7">
    <location>
        <begin position="131"/>
        <end position="148"/>
    </location>
</feature>
<dbReference type="GO" id="GO:0016301">
    <property type="term" value="F:kinase activity"/>
    <property type="evidence" value="ECO:0007669"/>
    <property type="project" value="UniProtKB-KW"/>
</dbReference>
<evidence type="ECO:0000256" key="7">
    <source>
        <dbReference type="SAM" id="MobiDB-lite"/>
    </source>
</evidence>
<evidence type="ECO:0000256" key="1">
    <source>
        <dbReference type="ARBA" id="ARBA00006485"/>
    </source>
</evidence>
<dbReference type="PANTHER" id="PTHR24056">
    <property type="entry name" value="CELL DIVISION PROTEIN KINASE"/>
    <property type="match status" value="1"/>
</dbReference>
<protein>
    <submittedName>
        <fullName evidence="9">Cyclin-dependent kinase 12</fullName>
    </submittedName>
</protein>
<evidence type="ECO:0000256" key="4">
    <source>
        <dbReference type="ARBA" id="ARBA00022741"/>
    </source>
</evidence>
<dbReference type="Proteomes" id="UP001651158">
    <property type="component" value="Unassembled WGS sequence"/>
</dbReference>
<keyword evidence="2" id="KW-0723">Serine/threonine-protein kinase</keyword>
<evidence type="ECO:0000259" key="8">
    <source>
        <dbReference type="PROSITE" id="PS50011"/>
    </source>
</evidence>
<proteinExistence type="inferred from homology"/>
<dbReference type="PROSITE" id="PS00108">
    <property type="entry name" value="PROTEIN_KINASE_ST"/>
    <property type="match status" value="1"/>
</dbReference>
<feature type="compositionally biased region" description="Basic and acidic residues" evidence="7">
    <location>
        <begin position="158"/>
        <end position="173"/>
    </location>
</feature>
<keyword evidence="3" id="KW-0808">Transferase</keyword>
<dbReference type="InterPro" id="IPR011009">
    <property type="entry name" value="Kinase-like_dom_sf"/>
</dbReference>
<feature type="compositionally biased region" description="Polar residues" evidence="7">
    <location>
        <begin position="656"/>
        <end position="669"/>
    </location>
</feature>
<dbReference type="Pfam" id="PF00069">
    <property type="entry name" value="Pkinase"/>
    <property type="match status" value="1"/>
</dbReference>
<feature type="domain" description="Protein kinase" evidence="8">
    <location>
        <begin position="343"/>
        <end position="753"/>
    </location>
</feature>
<evidence type="ECO:0000256" key="3">
    <source>
        <dbReference type="ARBA" id="ARBA00022679"/>
    </source>
</evidence>
<evidence type="ECO:0000256" key="2">
    <source>
        <dbReference type="ARBA" id="ARBA00022527"/>
    </source>
</evidence>
<feature type="region of interest" description="Disordered" evidence="7">
    <location>
        <begin position="192"/>
        <end position="232"/>
    </location>
</feature>
<keyword evidence="10" id="KW-1185">Reference proteome</keyword>
<evidence type="ECO:0000256" key="6">
    <source>
        <dbReference type="ARBA" id="ARBA00022840"/>
    </source>
</evidence>
<gene>
    <name evidence="9" type="ORF">TcWFU_010081</name>
</gene>
<dbReference type="InterPro" id="IPR008271">
    <property type="entry name" value="Ser/Thr_kinase_AS"/>
</dbReference>
<name>A0ABR4QN06_9CEST</name>
<dbReference type="PROSITE" id="PS50011">
    <property type="entry name" value="PROTEIN_KINASE_DOM"/>
    <property type="match status" value="1"/>
</dbReference>
<dbReference type="InterPro" id="IPR050108">
    <property type="entry name" value="CDK"/>
</dbReference>
<feature type="region of interest" description="Disordered" evidence="7">
    <location>
        <begin position="94"/>
        <end position="174"/>
    </location>
</feature>
<keyword evidence="6" id="KW-0067">ATP-binding</keyword>
<accession>A0ABR4QN06</accession>
<organism evidence="9 10">
    <name type="scientific">Taenia crassiceps</name>
    <dbReference type="NCBI Taxonomy" id="6207"/>
    <lineage>
        <taxon>Eukaryota</taxon>
        <taxon>Metazoa</taxon>
        <taxon>Spiralia</taxon>
        <taxon>Lophotrochozoa</taxon>
        <taxon>Platyhelminthes</taxon>
        <taxon>Cestoda</taxon>
        <taxon>Eucestoda</taxon>
        <taxon>Cyclophyllidea</taxon>
        <taxon>Taeniidae</taxon>
        <taxon>Taenia</taxon>
    </lineage>
</organism>
<comment type="similarity">
    <text evidence="1">Belongs to the protein kinase superfamily. CMGC Ser/Thr protein kinase family. CDC2/CDKX subfamily.</text>
</comment>
<feature type="compositionally biased region" description="Basic and acidic residues" evidence="7">
    <location>
        <begin position="630"/>
        <end position="655"/>
    </location>
</feature>
<feature type="region of interest" description="Disordered" evidence="7">
    <location>
        <begin position="630"/>
        <end position="687"/>
    </location>
</feature>
<feature type="compositionally biased region" description="Polar residues" evidence="7">
    <location>
        <begin position="775"/>
        <end position="789"/>
    </location>
</feature>
<evidence type="ECO:0000256" key="5">
    <source>
        <dbReference type="ARBA" id="ARBA00022777"/>
    </source>
</evidence>
<sequence length="806" mass="92007">MHILSQQGTEYNADDTYSTLFEAAATPINNLDFLCSKLTPFNLPSWDMKTRQMQWRAWKIVQREIFSAMPRANRYDDYYERGSYKDYYDYDELPRHSGHSNPSHKSKSSTHRYRDYEDSHISKKRLRKRRSSEDGNEDHARYEEDSPKRSRKNRSKNGHYDKKDSYSRDRSPDCTDINAYKFQASIMSELTKHPNFKERHGKTRQTQNSPKDGENERVNGSSLSKRREEHVPLEQIQLPPEPKHKHEMDIQGPISYAVSPKSTEHVSTASIPRSYPNEHTVQQSSRHNASSVNDLSRTPLASAQVPVPKQSLRHSMAHRPKICELRSKIRNNLTWGERSVSAFETLEQVGEGTYGHVYRARDCLTGEIKALKKVRLENEREGFPITAVREIKILRQLRHENIVNLCEIVTDKDNPSDFKKDKGMLVGNLSSPPGAFFLVFDYMDHDLYGLLASGVVTFSEVQVASLMKQLMLGINYCHSKNFLHRDIKCSNILINNKGQLKLADFGLARLYFADDKERPYTNKVITLWYRPPELLLGEERYGPAVDIWSCGCILGELFTLKPMFAANEEMEQLQIISRTCGCPDPQTWHGVERLPMFATFRPKYPYKRRLRQDYSFPRVPENLHCHEMWSKKRRKDMMQHRQEMKARKLGIESRESGQAQQLKPSTAGSSLRGAELPSRSSISKYSSLTETVEAASDTGSSDKPPLSSTELLEDLASALKTSTPEKLLSDALKLDPSIMEVFQSLLGTVEPGENASAETTSTILSLLTEFASNASSMQDSNDASIQTTLPLEHPLSESHSGKTPQL</sequence>
<dbReference type="SUPFAM" id="SSF56112">
    <property type="entry name" value="Protein kinase-like (PK-like)"/>
    <property type="match status" value="1"/>
</dbReference>
<feature type="compositionally biased region" description="Basic and acidic residues" evidence="7">
    <location>
        <begin position="112"/>
        <end position="121"/>
    </location>
</feature>
<keyword evidence="4" id="KW-0547">Nucleotide-binding</keyword>
<keyword evidence="5 9" id="KW-0418">Kinase</keyword>
<dbReference type="InterPro" id="IPR000719">
    <property type="entry name" value="Prot_kinase_dom"/>
</dbReference>
<dbReference type="EMBL" id="JAKROA010000002">
    <property type="protein sequence ID" value="KAL5111014.1"/>
    <property type="molecule type" value="Genomic_DNA"/>
</dbReference>
<dbReference type="SMART" id="SM00220">
    <property type="entry name" value="S_TKc"/>
    <property type="match status" value="1"/>
</dbReference>
<feature type="region of interest" description="Disordered" evidence="7">
    <location>
        <begin position="260"/>
        <end position="313"/>
    </location>
</feature>
<feature type="compositionally biased region" description="Basic residues" evidence="7">
    <location>
        <begin position="96"/>
        <end position="111"/>
    </location>
</feature>